<gene>
    <name evidence="1" type="ORF">QAD02_000135</name>
</gene>
<dbReference type="Proteomes" id="UP001239111">
    <property type="component" value="Chromosome 3"/>
</dbReference>
<sequence>MEEDIFIYNLPYLQRAELCLLLNESGSWKELAGAWMGFDDLEVEKLGKSTNPSDDLLTKWGNYNHTTLELFVLLFHMQYYEAMNILKPFVPEKYHFLLINEHEKFKIRSSTPVTGNLKIDVQDTQKTFQRPVKKFIKAIVHEKSNTANINNDSDEMSRELAGINLRENNISSPNGSSTSVTSSNLTSLSPIPFDELTLATDSWNVENLVGRGGFGNVYRGFWNNTEVAVKKLKQRGADDHESYICQLEQSFREIKILNGFSHENILPLYAYSIGGESPCLVYQYMFNGSLQDRLLAKKETNCQLEWMQRWEIARGTARGLLYLHSAQGKPLIHGDIKSANILLDHNFQPKIGDFGLAREGFSDGSLKVSQLHGTLPYLPKEYVFERKLSTKVDTYSYGIVMLELATGLPAFSKSRPKNKLLKYYVNSHKNEDVDRLKDTRINNTHHQVFQFLISMGKWCSNDRVENRPEMTMVCRKF</sequence>
<dbReference type="EMBL" id="CM056743">
    <property type="protein sequence ID" value="KAJ8668876.1"/>
    <property type="molecule type" value="Genomic_DNA"/>
</dbReference>
<name>A0ACC2NE56_9HYME</name>
<reference evidence="1" key="1">
    <citation type="submission" date="2023-04" db="EMBL/GenBank/DDBJ databases">
        <title>A chromosome-level genome assembly of the parasitoid wasp Eretmocerus hayati.</title>
        <authorList>
            <person name="Zhong Y."/>
            <person name="Liu S."/>
            <person name="Liu Y."/>
        </authorList>
    </citation>
    <scope>NUCLEOTIDE SEQUENCE</scope>
    <source>
        <strain evidence="1">ZJU_SS_LIU_2023</strain>
    </source>
</reference>
<accession>A0ACC2NE56</accession>
<organism evidence="1 2">
    <name type="scientific">Eretmocerus hayati</name>
    <dbReference type="NCBI Taxonomy" id="131215"/>
    <lineage>
        <taxon>Eukaryota</taxon>
        <taxon>Metazoa</taxon>
        <taxon>Ecdysozoa</taxon>
        <taxon>Arthropoda</taxon>
        <taxon>Hexapoda</taxon>
        <taxon>Insecta</taxon>
        <taxon>Pterygota</taxon>
        <taxon>Neoptera</taxon>
        <taxon>Endopterygota</taxon>
        <taxon>Hymenoptera</taxon>
        <taxon>Apocrita</taxon>
        <taxon>Proctotrupomorpha</taxon>
        <taxon>Chalcidoidea</taxon>
        <taxon>Aphelinidae</taxon>
        <taxon>Aphelininae</taxon>
        <taxon>Eretmocerus</taxon>
    </lineage>
</organism>
<evidence type="ECO:0000313" key="2">
    <source>
        <dbReference type="Proteomes" id="UP001239111"/>
    </source>
</evidence>
<evidence type="ECO:0000313" key="1">
    <source>
        <dbReference type="EMBL" id="KAJ8668876.1"/>
    </source>
</evidence>
<keyword evidence="2" id="KW-1185">Reference proteome</keyword>
<protein>
    <submittedName>
        <fullName evidence="1">Uncharacterized protein</fullName>
    </submittedName>
</protein>
<proteinExistence type="predicted"/>
<comment type="caution">
    <text evidence="1">The sequence shown here is derived from an EMBL/GenBank/DDBJ whole genome shotgun (WGS) entry which is preliminary data.</text>
</comment>